<gene>
    <name evidence="1" type="ORF">GCM10007964_00770</name>
</gene>
<evidence type="ECO:0000313" key="2">
    <source>
        <dbReference type="Proteomes" id="UP000645217"/>
    </source>
</evidence>
<comment type="caution">
    <text evidence="1">The sequence shown here is derived from an EMBL/GenBank/DDBJ whole genome shotgun (WGS) entry which is preliminary data.</text>
</comment>
<name>A0A917QP64_9ACTN</name>
<proteinExistence type="predicted"/>
<dbReference type="EMBL" id="BMNT01000001">
    <property type="protein sequence ID" value="GGK61498.1"/>
    <property type="molecule type" value="Genomic_DNA"/>
</dbReference>
<protein>
    <submittedName>
        <fullName evidence="1">Uncharacterized protein</fullName>
    </submittedName>
</protein>
<dbReference type="AlphaFoldDB" id="A0A917QP64"/>
<organism evidence="1 2">
    <name type="scientific">Sphaerisporangium melleum</name>
    <dbReference type="NCBI Taxonomy" id="321316"/>
    <lineage>
        <taxon>Bacteria</taxon>
        <taxon>Bacillati</taxon>
        <taxon>Actinomycetota</taxon>
        <taxon>Actinomycetes</taxon>
        <taxon>Streptosporangiales</taxon>
        <taxon>Streptosporangiaceae</taxon>
        <taxon>Sphaerisporangium</taxon>
    </lineage>
</organism>
<sequence length="50" mass="5618">MGDVRAGCRDGRVVDAAPIARKSIGRREREVADYYRRQGARFETLPDPPS</sequence>
<accession>A0A917QP64</accession>
<dbReference type="Proteomes" id="UP000645217">
    <property type="component" value="Unassembled WGS sequence"/>
</dbReference>
<evidence type="ECO:0000313" key="1">
    <source>
        <dbReference type="EMBL" id="GGK61498.1"/>
    </source>
</evidence>
<reference evidence="1" key="1">
    <citation type="journal article" date="2014" name="Int. J. Syst. Evol. Microbiol.">
        <title>Complete genome sequence of Corynebacterium casei LMG S-19264T (=DSM 44701T), isolated from a smear-ripened cheese.</title>
        <authorList>
            <consortium name="US DOE Joint Genome Institute (JGI-PGF)"/>
            <person name="Walter F."/>
            <person name="Albersmeier A."/>
            <person name="Kalinowski J."/>
            <person name="Ruckert C."/>
        </authorList>
    </citation>
    <scope>NUCLEOTIDE SEQUENCE</scope>
    <source>
        <strain evidence="1">JCM 13064</strain>
    </source>
</reference>
<reference evidence="1" key="2">
    <citation type="submission" date="2020-09" db="EMBL/GenBank/DDBJ databases">
        <authorList>
            <person name="Sun Q."/>
            <person name="Ohkuma M."/>
        </authorList>
    </citation>
    <scope>NUCLEOTIDE SEQUENCE</scope>
    <source>
        <strain evidence="1">JCM 13064</strain>
    </source>
</reference>
<keyword evidence="2" id="KW-1185">Reference proteome</keyword>